<comment type="catalytic activity">
    <reaction evidence="1">
        <text>ATP + protein L-histidine = ADP + protein N-phospho-L-histidine.</text>
        <dbReference type="EC" id="2.7.13.3"/>
    </reaction>
</comment>
<evidence type="ECO:0000259" key="9">
    <source>
        <dbReference type="PROSITE" id="PS50110"/>
    </source>
</evidence>
<evidence type="ECO:0000256" key="7">
    <source>
        <dbReference type="SAM" id="MobiDB-lite"/>
    </source>
</evidence>
<keyword evidence="11" id="KW-1185">Reference proteome</keyword>
<dbReference type="EC" id="2.7.13.3" evidence="2"/>
<dbReference type="InterPro" id="IPR036097">
    <property type="entry name" value="HisK_dim/P_sf"/>
</dbReference>
<dbReference type="CDD" id="cd17546">
    <property type="entry name" value="REC_hyHK_CKI1_RcsC-like"/>
    <property type="match status" value="1"/>
</dbReference>
<dbReference type="PANTHER" id="PTHR43047">
    <property type="entry name" value="TWO-COMPONENT HISTIDINE PROTEIN KINASE"/>
    <property type="match status" value="1"/>
</dbReference>
<accession>A0A8H7A9T9</accession>
<keyword evidence="4" id="KW-0808">Transferase</keyword>
<feature type="domain" description="Response regulatory" evidence="9">
    <location>
        <begin position="959"/>
        <end position="1083"/>
    </location>
</feature>
<organism evidence="10 11">
    <name type="scientific">Endocarpon pusillum</name>
    <dbReference type="NCBI Taxonomy" id="364733"/>
    <lineage>
        <taxon>Eukaryota</taxon>
        <taxon>Fungi</taxon>
        <taxon>Dikarya</taxon>
        <taxon>Ascomycota</taxon>
        <taxon>Pezizomycotina</taxon>
        <taxon>Eurotiomycetes</taxon>
        <taxon>Chaetothyriomycetidae</taxon>
        <taxon>Verrucariales</taxon>
        <taxon>Verrucariaceae</taxon>
        <taxon>Endocarpon</taxon>
    </lineage>
</organism>
<dbReference type="SUPFAM" id="SSF47384">
    <property type="entry name" value="Homodimeric domain of signal transducing histidine kinase"/>
    <property type="match status" value="1"/>
</dbReference>
<dbReference type="InterPro" id="IPR005467">
    <property type="entry name" value="His_kinase_dom"/>
</dbReference>
<dbReference type="InterPro" id="IPR003661">
    <property type="entry name" value="HisK_dim/P_dom"/>
</dbReference>
<dbReference type="SUPFAM" id="SSF52172">
    <property type="entry name" value="CheY-like"/>
    <property type="match status" value="1"/>
</dbReference>
<dbReference type="Pfam" id="PF00072">
    <property type="entry name" value="Response_reg"/>
    <property type="match status" value="1"/>
</dbReference>
<reference evidence="10" key="1">
    <citation type="submission" date="2020-02" db="EMBL/GenBank/DDBJ databases">
        <authorList>
            <person name="Palmer J.M."/>
        </authorList>
    </citation>
    <scope>NUCLEOTIDE SEQUENCE</scope>
    <source>
        <strain evidence="10">EPUS1.4</strain>
        <tissue evidence="10">Thallus</tissue>
    </source>
</reference>
<dbReference type="GO" id="GO:0000155">
    <property type="term" value="F:phosphorelay sensor kinase activity"/>
    <property type="evidence" value="ECO:0007669"/>
    <property type="project" value="InterPro"/>
</dbReference>
<feature type="region of interest" description="Disordered" evidence="7">
    <location>
        <begin position="897"/>
        <end position="917"/>
    </location>
</feature>
<dbReference type="PROSITE" id="PS50110">
    <property type="entry name" value="RESPONSE_REGULATORY"/>
    <property type="match status" value="1"/>
</dbReference>
<gene>
    <name evidence="10" type="ORF">GJ744_003330</name>
</gene>
<dbReference type="InterPro" id="IPR001789">
    <property type="entry name" value="Sig_transdc_resp-reg_receiver"/>
</dbReference>
<evidence type="ECO:0000313" key="11">
    <source>
        <dbReference type="Proteomes" id="UP000606974"/>
    </source>
</evidence>
<keyword evidence="5" id="KW-0418">Kinase</keyword>
<proteinExistence type="predicted"/>
<evidence type="ECO:0000256" key="3">
    <source>
        <dbReference type="ARBA" id="ARBA00022553"/>
    </source>
</evidence>
<dbReference type="Gene3D" id="3.30.565.10">
    <property type="entry name" value="Histidine kinase-like ATPase, C-terminal domain"/>
    <property type="match status" value="1"/>
</dbReference>
<dbReference type="SMART" id="SM00448">
    <property type="entry name" value="REC"/>
    <property type="match status" value="1"/>
</dbReference>
<sequence length="1083" mass="118505">MTTGAAADKLERKRLREVSRYYCATKFQVDNTFNGNAAAGSSCDGGLDPLPASQNVLRPAQHSPDPALTAFAQLGTLKLNCERAFISIIDHKTHHVIAEATRTISLQDKDKHAEGDALYCGLQALPVQWGICPSTIHVFSDPHSEYAIETPNITANTTRYVIRDLGLEESYRDRPYVVGKPWMRFYAEVPVKSPAGFVIGSFAIVDNKPRQVFTDADVETLQEISRVVTQHLETVRLQHDSKHAGRLMQGLSSFVKQESSAKGLALTSSTTSDRYETLPPPAKLRRCAKPPNPYRSEIGPDTVFSRASSLIRQSMDLEGVVFFDARRSVSSSTSKQLVSENLGFSTKSDSMMREALSMPQELLQQISSRYSTGQIFNFDELGLVAVDQDVDQDEESSEATLCKSTPGTDAALLSATFPGAHSIIFFPLPGAGDRWYAGCFGWTFDAKRALQTEEITYFAAFSNSIMSEIFRLEAVAMDRAKSDFISSISHELRSPLHGILASAELLQACSSGSEQDSLIHMVDTCGRTLLDTMNHLFDYAKITNTSRSGSSVSNKDSSAPMSGRSTLDLSELVEEVVEAVYTGHKFARTSSMTSPNTNGVHNAQPPVSVILDIAAASDWVFKSEAGAWRRIVMNLFGNALKYTEAGTIRVSLRANGFQNQSEGSHVTMVELCVADTGRGISQDYLKNRLYTPFAQEDSLSVGTGLGLSIVRQIVTALGGSMDIQSEHGEGTTVTVLIPLEASSAGTDAPQVDPRKTAEELRSKKLTYAFVNSVSSMDTLNEPVVRCAVQTLSDWFGLQKTNLSSPSMPDLVVGEAQVIEKLCVQLERDSVDYEQPCNADTNMAKCLFQDSVPLLVLGTSSTPHLLPMRDRQRRLSQPFGPRKLANAIYETLSPSDFAPTSWETNGETPKRGSLKRSYSSISTSLSPYRVMEGPETSTSMQYSPQFQDSADFNGDRSSLSLLLVDDNAINLKIIATYVRKLPCRFTTASNGLEAVELYQKAYQEGTPFDVVLMDVSMPVMDGFEATRQIRAFECQREIKTPARIIALTGLTSGKSHEEALASGVNLFLTKPVQLKKLKGVLGLT</sequence>
<dbReference type="OrthoDB" id="303614at2759"/>
<dbReference type="PANTHER" id="PTHR43047:SF72">
    <property type="entry name" value="OSMOSENSING HISTIDINE PROTEIN KINASE SLN1"/>
    <property type="match status" value="1"/>
</dbReference>
<evidence type="ECO:0000256" key="6">
    <source>
        <dbReference type="PROSITE-ProRule" id="PRU00169"/>
    </source>
</evidence>
<evidence type="ECO:0000256" key="2">
    <source>
        <dbReference type="ARBA" id="ARBA00012438"/>
    </source>
</evidence>
<dbReference type="GO" id="GO:0005886">
    <property type="term" value="C:plasma membrane"/>
    <property type="evidence" value="ECO:0007669"/>
    <property type="project" value="TreeGrafter"/>
</dbReference>
<dbReference type="InterPro" id="IPR003594">
    <property type="entry name" value="HATPase_dom"/>
</dbReference>
<dbReference type="Gene3D" id="3.40.50.2300">
    <property type="match status" value="1"/>
</dbReference>
<feature type="modified residue" description="4-aspartylphosphate" evidence="6">
    <location>
        <position position="1013"/>
    </location>
</feature>
<dbReference type="InterPro" id="IPR029016">
    <property type="entry name" value="GAF-like_dom_sf"/>
</dbReference>
<feature type="domain" description="Histidine kinase" evidence="8">
    <location>
        <begin position="487"/>
        <end position="741"/>
    </location>
</feature>
<dbReference type="Pfam" id="PF02518">
    <property type="entry name" value="HATPase_c"/>
    <property type="match status" value="1"/>
</dbReference>
<dbReference type="CDD" id="cd00082">
    <property type="entry name" value="HisKA"/>
    <property type="match status" value="1"/>
</dbReference>
<dbReference type="SUPFAM" id="SSF55874">
    <property type="entry name" value="ATPase domain of HSP90 chaperone/DNA topoisomerase II/histidine kinase"/>
    <property type="match status" value="1"/>
</dbReference>
<dbReference type="Pfam" id="PF00512">
    <property type="entry name" value="HisKA"/>
    <property type="match status" value="1"/>
</dbReference>
<dbReference type="FunFam" id="1.10.287.130:FF:000023">
    <property type="entry name" value="Sensor histidine kinase/response regulator, putative"/>
    <property type="match status" value="1"/>
</dbReference>
<dbReference type="AlphaFoldDB" id="A0A8H7A9T9"/>
<dbReference type="SMART" id="SM00388">
    <property type="entry name" value="HisKA"/>
    <property type="match status" value="1"/>
</dbReference>
<evidence type="ECO:0000259" key="8">
    <source>
        <dbReference type="PROSITE" id="PS50109"/>
    </source>
</evidence>
<dbReference type="PRINTS" id="PR00344">
    <property type="entry name" value="BCTRLSENSOR"/>
</dbReference>
<dbReference type="PROSITE" id="PS50109">
    <property type="entry name" value="HIS_KIN"/>
    <property type="match status" value="1"/>
</dbReference>
<dbReference type="Gene3D" id="1.10.287.130">
    <property type="match status" value="1"/>
</dbReference>
<protein>
    <recommendedName>
        <fullName evidence="2">histidine kinase</fullName>
        <ecNumber evidence="2">2.7.13.3</ecNumber>
    </recommendedName>
</protein>
<dbReference type="SMART" id="SM00387">
    <property type="entry name" value="HATPase_c"/>
    <property type="match status" value="1"/>
</dbReference>
<dbReference type="Gene3D" id="3.30.450.40">
    <property type="match status" value="1"/>
</dbReference>
<dbReference type="InterPro" id="IPR011006">
    <property type="entry name" value="CheY-like_superfamily"/>
</dbReference>
<keyword evidence="3 6" id="KW-0597">Phosphoprotein</keyword>
<dbReference type="Proteomes" id="UP000606974">
    <property type="component" value="Unassembled WGS sequence"/>
</dbReference>
<evidence type="ECO:0000256" key="4">
    <source>
        <dbReference type="ARBA" id="ARBA00022679"/>
    </source>
</evidence>
<dbReference type="InterPro" id="IPR004358">
    <property type="entry name" value="Sig_transdc_His_kin-like_C"/>
</dbReference>
<dbReference type="EMBL" id="JAACFV010000164">
    <property type="protein sequence ID" value="KAF7503747.1"/>
    <property type="molecule type" value="Genomic_DNA"/>
</dbReference>
<comment type="caution">
    <text evidence="10">The sequence shown here is derived from an EMBL/GenBank/DDBJ whole genome shotgun (WGS) entry which is preliminary data.</text>
</comment>
<evidence type="ECO:0000313" key="10">
    <source>
        <dbReference type="EMBL" id="KAF7503747.1"/>
    </source>
</evidence>
<dbReference type="GO" id="GO:0009927">
    <property type="term" value="F:histidine phosphotransfer kinase activity"/>
    <property type="evidence" value="ECO:0007669"/>
    <property type="project" value="TreeGrafter"/>
</dbReference>
<dbReference type="InterPro" id="IPR036890">
    <property type="entry name" value="HATPase_C_sf"/>
</dbReference>
<dbReference type="SUPFAM" id="SSF55781">
    <property type="entry name" value="GAF domain-like"/>
    <property type="match status" value="1"/>
</dbReference>
<evidence type="ECO:0000256" key="1">
    <source>
        <dbReference type="ARBA" id="ARBA00000085"/>
    </source>
</evidence>
<evidence type="ECO:0000256" key="5">
    <source>
        <dbReference type="ARBA" id="ARBA00022777"/>
    </source>
</evidence>
<name>A0A8H7A9T9_9EURO</name>
<dbReference type="FunFam" id="3.30.450.40:FF:000083">
    <property type="entry name" value="Sensor histidine kinase/response regulator, putative (AFU_orthologue AFUA_4G00660)"/>
    <property type="match status" value="1"/>
</dbReference>